<sequence length="128" mass="14589">MDLLAPPARTLNFDAFWRWLQEHTNCILRCGSPDMTLFDHDDFHWMLMEEERQHVLQLIKGKSLVGEMVMVGREVSEVTISPDPDADPQAGHFLAELMGGPKEDPQVLYHFIMAHGIEPVAGHQGFKH</sequence>
<name>A0A3A8I997_9BACT</name>
<dbReference type="RefSeq" id="WP_120525354.1">
    <property type="nucleotide sequence ID" value="NZ_JABFJV010000038.1"/>
</dbReference>
<keyword evidence="2" id="KW-1185">Reference proteome</keyword>
<evidence type="ECO:0000313" key="1">
    <source>
        <dbReference type="EMBL" id="NOK33469.1"/>
    </source>
</evidence>
<keyword evidence="1" id="KW-0418">Kinase</keyword>
<keyword evidence="1" id="KW-0723">Serine/threonine-protein kinase</keyword>
<protein>
    <submittedName>
        <fullName evidence="1">Serine/threonine protein kinase</fullName>
    </submittedName>
</protein>
<dbReference type="AlphaFoldDB" id="A0A3A8I997"/>
<keyword evidence="1" id="KW-0808">Transferase</keyword>
<comment type="caution">
    <text evidence="1">The sequence shown here is derived from an EMBL/GenBank/DDBJ whole genome shotgun (WGS) entry which is preliminary data.</text>
</comment>
<dbReference type="Proteomes" id="UP000563426">
    <property type="component" value="Unassembled WGS sequence"/>
</dbReference>
<dbReference type="OrthoDB" id="5509374at2"/>
<proteinExistence type="predicted"/>
<dbReference type="EMBL" id="JABFJV010000038">
    <property type="protein sequence ID" value="NOK33469.1"/>
    <property type="molecule type" value="Genomic_DNA"/>
</dbReference>
<organism evidence="1 2">
    <name type="scientific">Corallococcus exercitus</name>
    <dbReference type="NCBI Taxonomy" id="2316736"/>
    <lineage>
        <taxon>Bacteria</taxon>
        <taxon>Pseudomonadati</taxon>
        <taxon>Myxococcota</taxon>
        <taxon>Myxococcia</taxon>
        <taxon>Myxococcales</taxon>
        <taxon>Cystobacterineae</taxon>
        <taxon>Myxococcaceae</taxon>
        <taxon>Corallococcus</taxon>
    </lineage>
</organism>
<reference evidence="1 2" key="1">
    <citation type="submission" date="2020-05" db="EMBL/GenBank/DDBJ databases">
        <authorList>
            <person name="Whitworth D."/>
        </authorList>
    </citation>
    <scope>NUCLEOTIDE SEQUENCE [LARGE SCALE GENOMIC DNA]</scope>
    <source>
        <strain evidence="1 2">AB043B</strain>
    </source>
</reference>
<accession>A0A3A8I997</accession>
<gene>
    <name evidence="1" type="ORF">HMI49_09695</name>
</gene>
<dbReference type="GO" id="GO:0004674">
    <property type="term" value="F:protein serine/threonine kinase activity"/>
    <property type="evidence" value="ECO:0007669"/>
    <property type="project" value="UniProtKB-KW"/>
</dbReference>
<evidence type="ECO:0000313" key="2">
    <source>
        <dbReference type="Proteomes" id="UP000563426"/>
    </source>
</evidence>